<organism evidence="1 2">
    <name type="scientific">Cohnella ginsengisoli</name>
    <dbReference type="NCBI Taxonomy" id="425004"/>
    <lineage>
        <taxon>Bacteria</taxon>
        <taxon>Bacillati</taxon>
        <taxon>Bacillota</taxon>
        <taxon>Bacilli</taxon>
        <taxon>Bacillales</taxon>
        <taxon>Paenibacillaceae</taxon>
        <taxon>Cohnella</taxon>
    </lineage>
</organism>
<protein>
    <submittedName>
        <fullName evidence="1">Uncharacterized protein</fullName>
    </submittedName>
</protein>
<dbReference type="EMBL" id="JAPDHZ010000008">
    <property type="protein sequence ID" value="MDG0794889.1"/>
    <property type="molecule type" value="Genomic_DNA"/>
</dbReference>
<dbReference type="RefSeq" id="WP_277568608.1">
    <property type="nucleotide sequence ID" value="NZ_JAPDHZ010000008.1"/>
</dbReference>
<accession>A0A9X4KNX9</accession>
<sequence>MSWSLEQAYAYVNKIKERAAEDEAFRLLALNDPEMACRLLTGEPLPDGIRMSAQEHGSDGLDIVVHGLQETWPTGELGPDEATLD</sequence>
<dbReference type="Proteomes" id="UP001153387">
    <property type="component" value="Unassembled WGS sequence"/>
</dbReference>
<dbReference type="InterPro" id="IPR036648">
    <property type="entry name" value="CN_Hdrase_a/SCN_Hdrase_g_sf"/>
</dbReference>
<dbReference type="GO" id="GO:0046914">
    <property type="term" value="F:transition metal ion binding"/>
    <property type="evidence" value="ECO:0007669"/>
    <property type="project" value="InterPro"/>
</dbReference>
<evidence type="ECO:0000313" key="1">
    <source>
        <dbReference type="EMBL" id="MDG0794889.1"/>
    </source>
</evidence>
<gene>
    <name evidence="1" type="ORF">OMP38_31725</name>
</gene>
<keyword evidence="2" id="KW-1185">Reference proteome</keyword>
<dbReference type="SUPFAM" id="SSF56209">
    <property type="entry name" value="Nitrile hydratase alpha chain"/>
    <property type="match status" value="1"/>
</dbReference>
<name>A0A9X4KNX9_9BACL</name>
<reference evidence="1 2" key="1">
    <citation type="submission" date="2022-10" db="EMBL/GenBank/DDBJ databases">
        <title>Comparative genomic analysis of Cohnella hashimotonis sp. nov., isolated from the International Space Station.</title>
        <authorList>
            <person name="Simpson A."/>
            <person name="Venkateswaran K."/>
        </authorList>
    </citation>
    <scope>NUCLEOTIDE SEQUENCE [LARGE SCALE GENOMIC DNA]</scope>
    <source>
        <strain evidence="1 2">DSM 18997</strain>
    </source>
</reference>
<evidence type="ECO:0000313" key="2">
    <source>
        <dbReference type="Proteomes" id="UP001153387"/>
    </source>
</evidence>
<proteinExistence type="predicted"/>
<dbReference type="GO" id="GO:0003824">
    <property type="term" value="F:catalytic activity"/>
    <property type="evidence" value="ECO:0007669"/>
    <property type="project" value="InterPro"/>
</dbReference>
<dbReference type="AlphaFoldDB" id="A0A9X4KNX9"/>
<comment type="caution">
    <text evidence="1">The sequence shown here is derived from an EMBL/GenBank/DDBJ whole genome shotgun (WGS) entry which is preliminary data.</text>
</comment>